<dbReference type="EMBL" id="AFLV02000063">
    <property type="protein sequence ID" value="EKR63076.1"/>
    <property type="molecule type" value="Genomic_DNA"/>
</dbReference>
<protein>
    <submittedName>
        <fullName evidence="1">Uncharacterized protein</fullName>
    </submittedName>
</protein>
<name>A0A828YYU3_9LEPT</name>
<dbReference type="AlphaFoldDB" id="A0A828YYU3"/>
<sequence length="42" mass="4899">MKIIRLEQVPNKARLKCDKTTIKAGLRSFTLLFFSFRLKTGQ</sequence>
<proteinExistence type="predicted"/>
<evidence type="ECO:0000313" key="2">
    <source>
        <dbReference type="Proteomes" id="UP000001338"/>
    </source>
</evidence>
<dbReference type="Proteomes" id="UP000001338">
    <property type="component" value="Unassembled WGS sequence"/>
</dbReference>
<evidence type="ECO:0000313" key="1">
    <source>
        <dbReference type="EMBL" id="EKR63076.1"/>
    </source>
</evidence>
<organism evidence="1 2">
    <name type="scientific">Leptospira weilii str. 2006001853</name>
    <dbReference type="NCBI Taxonomy" id="1001589"/>
    <lineage>
        <taxon>Bacteria</taxon>
        <taxon>Pseudomonadati</taxon>
        <taxon>Spirochaetota</taxon>
        <taxon>Spirochaetia</taxon>
        <taxon>Leptospirales</taxon>
        <taxon>Leptospiraceae</taxon>
        <taxon>Leptospira</taxon>
    </lineage>
</organism>
<reference evidence="1 2" key="1">
    <citation type="submission" date="2012-10" db="EMBL/GenBank/DDBJ databases">
        <authorList>
            <person name="Harkins D.M."/>
            <person name="Durkin A.S."/>
            <person name="Brinkac L.M."/>
            <person name="Haft D.H."/>
            <person name="Selengut J.D."/>
            <person name="Sanka R."/>
            <person name="DePew J."/>
            <person name="Purushe J."/>
            <person name="Whelen A.C."/>
            <person name="Vinetz J.M."/>
            <person name="Sutton G.G."/>
            <person name="Nierman W.C."/>
            <person name="Fouts D.E."/>
        </authorList>
    </citation>
    <scope>NUCLEOTIDE SEQUENCE [LARGE SCALE GENOMIC DNA]</scope>
    <source>
        <strain evidence="1 2">2006001853</strain>
    </source>
</reference>
<comment type="caution">
    <text evidence="1">The sequence shown here is derived from an EMBL/GenBank/DDBJ whole genome shotgun (WGS) entry which is preliminary data.</text>
</comment>
<accession>A0A828YYU3</accession>
<gene>
    <name evidence="1" type="ORF">LEP1GSC036_2271</name>
</gene>